<gene>
    <name evidence="4" type="ORF">B9Q37_14410</name>
</gene>
<dbReference type="SUPFAM" id="SSF51735">
    <property type="entry name" value="NAD(P)-binding Rossmann-fold domains"/>
    <property type="match status" value="1"/>
</dbReference>
<organism evidence="4">
    <name type="scientific">Enterobacter kobei</name>
    <dbReference type="NCBI Taxonomy" id="208224"/>
    <lineage>
        <taxon>Bacteria</taxon>
        <taxon>Pseudomonadati</taxon>
        <taxon>Pseudomonadota</taxon>
        <taxon>Gammaproteobacteria</taxon>
        <taxon>Enterobacterales</taxon>
        <taxon>Enterobacteriaceae</taxon>
        <taxon>Enterobacter</taxon>
        <taxon>Enterobacter cloacae complex</taxon>
    </lineage>
</organism>
<comment type="similarity">
    <text evidence="1">Belongs to the short-chain dehydrogenases/reductases (SDR) family.</text>
</comment>
<evidence type="ECO:0000313" key="4">
    <source>
        <dbReference type="EMBL" id="PJD73643.1"/>
    </source>
</evidence>
<evidence type="ECO:0000256" key="2">
    <source>
        <dbReference type="ARBA" id="ARBA00023002"/>
    </source>
</evidence>
<dbReference type="EMBL" id="NEEU01000010">
    <property type="protein sequence ID" value="PJD73643.1"/>
    <property type="molecule type" value="Genomic_DNA"/>
</dbReference>
<dbReference type="AlphaFoldDB" id="A0A2J0PIH3"/>
<dbReference type="RefSeq" id="WP_023337241.1">
    <property type="nucleotide sequence ID" value="NZ_CP118560.1"/>
</dbReference>
<dbReference type="CDD" id="cd05233">
    <property type="entry name" value="SDR_c"/>
    <property type="match status" value="1"/>
</dbReference>
<dbReference type="Gene3D" id="3.40.50.720">
    <property type="entry name" value="NAD(P)-binding Rossmann-like Domain"/>
    <property type="match status" value="1"/>
</dbReference>
<protein>
    <submittedName>
        <fullName evidence="4">SDR family oxidoreductase</fullName>
    </submittedName>
</protein>
<dbReference type="PANTHER" id="PTHR44196">
    <property type="entry name" value="DEHYDROGENASE/REDUCTASE SDR FAMILY MEMBER 7B"/>
    <property type="match status" value="1"/>
</dbReference>
<evidence type="ECO:0000256" key="3">
    <source>
        <dbReference type="SAM" id="MobiDB-lite"/>
    </source>
</evidence>
<dbReference type="GO" id="GO:0016491">
    <property type="term" value="F:oxidoreductase activity"/>
    <property type="evidence" value="ECO:0007669"/>
    <property type="project" value="UniProtKB-KW"/>
</dbReference>
<comment type="caution">
    <text evidence="4">The sequence shown here is derived from an EMBL/GenBank/DDBJ whole genome shotgun (WGS) entry which is preliminary data.</text>
</comment>
<sequence length="267" mass="28951">MSEKKLALITGASNGIGLALAEEFAANGYDLVIVARDEKKLSAAGENLQKCFSVNVHAFSADLSEYDQITDLQVRMDEAGLAPNALVINAGQGLGGAFIDGTDLEKELRLIRLNVDAVVHLSKIFIPRLVEKGNGHVLITSSLSGSAPIPFEAVYGASKAFVNSFFYAIRNELMGSGLSMTLLMPGATETNFFKNAGQASTTVGSMKKDDPKEVAKRAWYALMTGHEFVYGSEYAEYESEVMNRMMSESHKAQRHRIISEPDSATKK</sequence>
<dbReference type="PROSITE" id="PS00061">
    <property type="entry name" value="ADH_SHORT"/>
    <property type="match status" value="1"/>
</dbReference>
<dbReference type="PANTHER" id="PTHR44196:SF2">
    <property type="entry name" value="SHORT-CHAIN DEHYDROGENASE-RELATED"/>
    <property type="match status" value="1"/>
</dbReference>
<dbReference type="PRINTS" id="PR00081">
    <property type="entry name" value="GDHRDH"/>
</dbReference>
<evidence type="ECO:0000256" key="1">
    <source>
        <dbReference type="ARBA" id="ARBA00006484"/>
    </source>
</evidence>
<dbReference type="Proteomes" id="UP000230495">
    <property type="component" value="Unassembled WGS sequence"/>
</dbReference>
<proteinExistence type="inferred from homology"/>
<dbReference type="InterPro" id="IPR036291">
    <property type="entry name" value="NAD(P)-bd_dom_sf"/>
</dbReference>
<accession>A0A2J0PIH3</accession>
<keyword evidence="2" id="KW-0560">Oxidoreductase</keyword>
<dbReference type="OrthoDB" id="9804774at2"/>
<evidence type="ECO:0000313" key="5">
    <source>
        <dbReference type="Proteomes" id="UP000230495"/>
    </source>
</evidence>
<dbReference type="PIRSF" id="PIRSF000126">
    <property type="entry name" value="11-beta-HSD1"/>
    <property type="match status" value="1"/>
</dbReference>
<dbReference type="InterPro" id="IPR020904">
    <property type="entry name" value="Sc_DH/Rdtase_CS"/>
</dbReference>
<dbReference type="Pfam" id="PF00106">
    <property type="entry name" value="adh_short"/>
    <property type="match status" value="1"/>
</dbReference>
<dbReference type="GO" id="GO:0016020">
    <property type="term" value="C:membrane"/>
    <property type="evidence" value="ECO:0007669"/>
    <property type="project" value="TreeGrafter"/>
</dbReference>
<feature type="region of interest" description="Disordered" evidence="3">
    <location>
        <begin position="248"/>
        <end position="267"/>
    </location>
</feature>
<dbReference type="InterPro" id="IPR002347">
    <property type="entry name" value="SDR_fam"/>
</dbReference>
<name>A0A2J0PIH3_9ENTR</name>
<reference evidence="4 5" key="1">
    <citation type="journal article" date="2017" name="J. Antimicrob. Chemother.">
        <title>Characterization of the population structure, drug resistance mechanisms and plasmids of the community-associated Enterobacter cloacae complex in China.</title>
        <authorList>
            <person name="Zhou K."/>
            <person name="Yu W."/>
            <person name="Cao X."/>
            <person name="Shen P."/>
            <person name="Lu H."/>
            <person name="Luo Q."/>
            <person name="Rossen J.W.A."/>
            <person name="Xiao Y."/>
        </authorList>
    </citation>
    <scope>NUCLEOTIDE SEQUENCE [LARGE SCALE GENOMIC DNA]</scope>
    <source>
        <strain evidence="4">ECC1097</strain>
    </source>
</reference>